<keyword evidence="2" id="KW-1185">Reference proteome</keyword>
<gene>
    <name evidence="3" type="primary">HIGD2A</name>
</gene>
<accession>A0A6P5L8L5</accession>
<dbReference type="AlphaFoldDB" id="A0A6P5L8L5"/>
<dbReference type="GeneID" id="110216698"/>
<dbReference type="RefSeq" id="XP_020854252.1">
    <property type="nucleotide sequence ID" value="XM_020998593.1"/>
</dbReference>
<evidence type="ECO:0000256" key="1">
    <source>
        <dbReference type="SAM" id="MobiDB-lite"/>
    </source>
</evidence>
<evidence type="ECO:0000313" key="3">
    <source>
        <dbReference type="RefSeq" id="XP_020854252.1"/>
    </source>
</evidence>
<protein>
    <submittedName>
        <fullName evidence="3">HIG1 domain family member 2A, mitochondrial isoform X2</fullName>
    </submittedName>
</protein>
<evidence type="ECO:0000313" key="2">
    <source>
        <dbReference type="Proteomes" id="UP000515140"/>
    </source>
</evidence>
<name>A0A6P5L8L5_PHACI</name>
<reference evidence="3" key="1">
    <citation type="submission" date="2025-08" db="UniProtKB">
        <authorList>
            <consortium name="RefSeq"/>
        </authorList>
    </citation>
    <scope>IDENTIFICATION</scope>
    <source>
        <tissue evidence="3">Spleen</tissue>
    </source>
</reference>
<organism evidence="2 3">
    <name type="scientific">Phascolarctos cinereus</name>
    <name type="common">Koala</name>
    <dbReference type="NCBI Taxonomy" id="38626"/>
    <lineage>
        <taxon>Eukaryota</taxon>
        <taxon>Metazoa</taxon>
        <taxon>Chordata</taxon>
        <taxon>Craniata</taxon>
        <taxon>Vertebrata</taxon>
        <taxon>Euteleostomi</taxon>
        <taxon>Mammalia</taxon>
        <taxon>Metatheria</taxon>
        <taxon>Diprotodontia</taxon>
        <taxon>Phascolarctidae</taxon>
        <taxon>Phascolarctos</taxon>
    </lineage>
</organism>
<dbReference type="CTD" id="192286"/>
<feature type="compositionally biased region" description="Polar residues" evidence="1">
    <location>
        <begin position="71"/>
        <end position="81"/>
    </location>
</feature>
<feature type="region of interest" description="Disordered" evidence="1">
    <location>
        <begin position="71"/>
        <end position="112"/>
    </location>
</feature>
<sequence>MLLRALSVAPRSSLGKGSPPGRWDPPRSLPLRMCRGLRFRSLPTTVLTTSVSGSGKGRGGGRVWGNPQAERSVSAAMSTPGSVAPEVAFDPATPPVVEGFSPTPHRLRDESVKDKFQRKVVWPQLEPYVMDSTAFTKATARNPS</sequence>
<proteinExistence type="predicted"/>
<feature type="region of interest" description="Disordered" evidence="1">
    <location>
        <begin position="1"/>
        <end position="28"/>
    </location>
</feature>
<dbReference type="Proteomes" id="UP000515140">
    <property type="component" value="Unplaced"/>
</dbReference>